<sequence length="243" mass="28830">MIPFLFIIYSSVLVFSLLFLVFFFYTIKSYKQKGSIPTIYIYLMVFCNFVEIWMELCNDVMPVFLTKNSYDCDLKLVPMYVTLVDNLVYSYPLFLTILMVCERIYVLIFPFGRVFANKKLWWYCCRIATWTAIFVMTPFWKGCPVIFDYYSLTYVTECEHFVSFMILPLVRKTSRKHFQTEYLALSESTQRAIYYTRDSLVGLTCFFIYFVGTPAIRKIIFDRAFFVTTGRNKFKTVSVSAMI</sequence>
<keyword evidence="1" id="KW-0472">Membrane</keyword>
<proteinExistence type="predicted"/>
<dbReference type="Proteomes" id="UP000008281">
    <property type="component" value="Unassembled WGS sequence"/>
</dbReference>
<dbReference type="HOGENOM" id="CLU_069454_1_0_1"/>
<dbReference type="PANTHER" id="PTHR23018:SF4">
    <property type="entry name" value="G_PROTEIN_RECEP_F1_2 DOMAIN-CONTAINING PROTEIN-RELATED"/>
    <property type="match status" value="1"/>
</dbReference>
<keyword evidence="1" id="KW-1133">Transmembrane helix</keyword>
<dbReference type="InParanoid" id="E3M0J2"/>
<gene>
    <name evidence="2" type="ORF">CRE_05440</name>
</gene>
<evidence type="ECO:0000256" key="1">
    <source>
        <dbReference type="SAM" id="Phobius"/>
    </source>
</evidence>
<dbReference type="EMBL" id="DS268420">
    <property type="protein sequence ID" value="EFO87637.1"/>
    <property type="molecule type" value="Genomic_DNA"/>
</dbReference>
<feature type="transmembrane region" description="Helical" evidence="1">
    <location>
        <begin position="88"/>
        <end position="108"/>
    </location>
</feature>
<feature type="transmembrane region" description="Helical" evidence="1">
    <location>
        <begin position="6"/>
        <end position="27"/>
    </location>
</feature>
<dbReference type="Pfam" id="PF03383">
    <property type="entry name" value="Serpentine_r_xa"/>
    <property type="match status" value="1"/>
</dbReference>
<name>E3M0J2_CAERE</name>
<accession>E3M0J2</accession>
<protein>
    <recommendedName>
        <fullName evidence="4">G-protein coupled receptors family 1 profile domain-containing protein</fullName>
    </recommendedName>
</protein>
<reference evidence="2" key="1">
    <citation type="submission" date="2007-07" db="EMBL/GenBank/DDBJ databases">
        <title>PCAP assembly of the Caenorhabditis remanei genome.</title>
        <authorList>
            <consortium name="The Caenorhabditis remanei Sequencing Consortium"/>
            <person name="Wilson R.K."/>
        </authorList>
    </citation>
    <scope>NUCLEOTIDE SEQUENCE [LARGE SCALE GENOMIC DNA]</scope>
    <source>
        <strain evidence="2">PB4641</strain>
    </source>
</reference>
<dbReference type="AlphaFoldDB" id="E3M0J2"/>
<organism evidence="3">
    <name type="scientific">Caenorhabditis remanei</name>
    <name type="common">Caenorhabditis vulgaris</name>
    <dbReference type="NCBI Taxonomy" id="31234"/>
    <lineage>
        <taxon>Eukaryota</taxon>
        <taxon>Metazoa</taxon>
        <taxon>Ecdysozoa</taxon>
        <taxon>Nematoda</taxon>
        <taxon>Chromadorea</taxon>
        <taxon>Rhabditida</taxon>
        <taxon>Rhabditina</taxon>
        <taxon>Rhabditomorpha</taxon>
        <taxon>Rhabditoidea</taxon>
        <taxon>Rhabditidae</taxon>
        <taxon>Peloderinae</taxon>
        <taxon>Caenorhabditis</taxon>
    </lineage>
</organism>
<keyword evidence="3" id="KW-1185">Reference proteome</keyword>
<feature type="transmembrane region" description="Helical" evidence="1">
    <location>
        <begin position="39"/>
        <end position="56"/>
    </location>
</feature>
<feature type="transmembrane region" description="Helical" evidence="1">
    <location>
        <begin position="120"/>
        <end position="140"/>
    </location>
</feature>
<dbReference type="PANTHER" id="PTHR23018">
    <property type="entry name" value="SERPENTINE RECEPTOR, CLASS XA-RELATED"/>
    <property type="match status" value="1"/>
</dbReference>
<evidence type="ECO:0000313" key="3">
    <source>
        <dbReference type="Proteomes" id="UP000008281"/>
    </source>
</evidence>
<dbReference type="InterPro" id="IPR005047">
    <property type="entry name" value="7TM_GPCR_serpentine_rcpt_Srxa"/>
</dbReference>
<keyword evidence="1" id="KW-0812">Transmembrane</keyword>
<evidence type="ECO:0000313" key="2">
    <source>
        <dbReference type="EMBL" id="EFO87637.1"/>
    </source>
</evidence>
<evidence type="ECO:0008006" key="4">
    <source>
        <dbReference type="Google" id="ProtNLM"/>
    </source>
</evidence>